<dbReference type="Pfam" id="PF02698">
    <property type="entry name" value="DUF218"/>
    <property type="match status" value="1"/>
</dbReference>
<evidence type="ECO:0000259" key="2">
    <source>
        <dbReference type="Pfam" id="PF02698"/>
    </source>
</evidence>
<protein>
    <submittedName>
        <fullName evidence="3">YdcF family protein</fullName>
    </submittedName>
</protein>
<feature type="transmembrane region" description="Helical" evidence="1">
    <location>
        <begin position="16"/>
        <end position="38"/>
    </location>
</feature>
<keyword evidence="1" id="KW-1133">Transmembrane helix</keyword>
<dbReference type="Proteomes" id="UP000625316">
    <property type="component" value="Unassembled WGS sequence"/>
</dbReference>
<gene>
    <name evidence="3" type="ORF">IQ266_22570</name>
</gene>
<feature type="domain" description="DUF218" evidence="2">
    <location>
        <begin position="55"/>
        <end position="185"/>
    </location>
</feature>
<name>A0A928VU15_9CYAN</name>
<keyword evidence="4" id="KW-1185">Reference proteome</keyword>
<comment type="caution">
    <text evidence="3">The sequence shown here is derived from an EMBL/GenBank/DDBJ whole genome shotgun (WGS) entry which is preliminary data.</text>
</comment>
<organism evidence="3 4">
    <name type="scientific">Romeriopsis navalis LEGE 11480</name>
    <dbReference type="NCBI Taxonomy" id="2777977"/>
    <lineage>
        <taxon>Bacteria</taxon>
        <taxon>Bacillati</taxon>
        <taxon>Cyanobacteriota</taxon>
        <taxon>Cyanophyceae</taxon>
        <taxon>Leptolyngbyales</taxon>
        <taxon>Leptolyngbyaceae</taxon>
        <taxon>Romeriopsis</taxon>
        <taxon>Romeriopsis navalis</taxon>
    </lineage>
</organism>
<dbReference type="EMBL" id="JADEXQ010000109">
    <property type="protein sequence ID" value="MBE9032527.1"/>
    <property type="molecule type" value="Genomic_DNA"/>
</dbReference>
<evidence type="ECO:0000313" key="4">
    <source>
        <dbReference type="Proteomes" id="UP000625316"/>
    </source>
</evidence>
<keyword evidence="1" id="KW-0472">Membrane</keyword>
<proteinExistence type="predicted"/>
<reference evidence="3" key="1">
    <citation type="submission" date="2020-10" db="EMBL/GenBank/DDBJ databases">
        <authorList>
            <person name="Castelo-Branco R."/>
            <person name="Eusebio N."/>
            <person name="Adriana R."/>
            <person name="Vieira A."/>
            <person name="Brugerolle De Fraissinette N."/>
            <person name="Rezende De Castro R."/>
            <person name="Schneider M.P."/>
            <person name="Vasconcelos V."/>
            <person name="Leao P.N."/>
        </authorList>
    </citation>
    <scope>NUCLEOTIDE SEQUENCE</scope>
    <source>
        <strain evidence="3">LEGE 11480</strain>
    </source>
</reference>
<evidence type="ECO:0000313" key="3">
    <source>
        <dbReference type="EMBL" id="MBE9032527.1"/>
    </source>
</evidence>
<evidence type="ECO:0000256" key="1">
    <source>
        <dbReference type="SAM" id="Phobius"/>
    </source>
</evidence>
<dbReference type="AlphaFoldDB" id="A0A928VU15"/>
<keyword evidence="1" id="KW-0812">Transmembrane</keyword>
<dbReference type="InterPro" id="IPR003848">
    <property type="entry name" value="DUF218"/>
</dbReference>
<accession>A0A928VU15</accession>
<sequence length="221" mass="25091">MVKLGRLQLIQRRERWVLTAQSWLILLCLAVVLLWGLLPRIYPFFAVVQPITADALVIEGWVTDDNLEDAAQEFRSRPYQYLLTTGAKLSRGHYLSQYKTYAELSAATLVKLGIEADRVIAIPSPKVKRDRTYASAVTLQEWLDQNPGKIQRINLMSPGVHARRSWTLFQKALGTRAPIGIIAIPDRDYSGKRWWASSEGAKKVIFEAIGYIYATVFNLVE</sequence>